<evidence type="ECO:0000256" key="2">
    <source>
        <dbReference type="ARBA" id="ARBA00023002"/>
    </source>
</evidence>
<comment type="caution">
    <text evidence="5">The sequence shown here is derived from an EMBL/GenBank/DDBJ whole genome shotgun (WGS) entry which is preliminary data.</text>
</comment>
<dbReference type="Gene3D" id="3.40.50.720">
    <property type="entry name" value="NAD(P)-binding Rossmann-like Domain"/>
    <property type="match status" value="1"/>
</dbReference>
<evidence type="ECO:0000313" key="6">
    <source>
        <dbReference type="Proteomes" id="UP000271337"/>
    </source>
</evidence>
<sequence>MHIQDRTFIISGGAAGLGFATAQDLHERGGYIAILDMNATNGEAAIKALGGDARARFYECDITQTASIQSALSSISTWMQTTQAPIGAVIPAAGVGFPGKLIDKSNNPIPMENLDFVLNINLRGVLDLVRLTLPLMSTTTPLQPDNERGVIILVSSSAAFDGQPGQAAYAASKGAIRSLTLVLARDLASLGIRCMSIAPSFFDSNMTRMMSDKVRKSLEGVFEFPKRPGQGKEFAMMVRSCVENTMLNGECVRLDGATRMPSKM</sequence>
<keyword evidence="2" id="KW-0560">Oxidoreductase</keyword>
<proteinExistence type="inferred from homology"/>
<reference evidence="5 6" key="1">
    <citation type="journal article" date="2018" name="BMC Genomics">
        <title>Genomic evidence for intraspecific hybridization in a clonal and extremely halotolerant yeast.</title>
        <authorList>
            <person name="Gostincar C."/>
            <person name="Stajich J.E."/>
            <person name="Zupancic J."/>
            <person name="Zalar P."/>
            <person name="Gunde-Cimerman N."/>
        </authorList>
    </citation>
    <scope>NUCLEOTIDE SEQUENCE [LARGE SCALE GENOMIC DNA]</scope>
    <source>
        <strain evidence="5 6">EXF-6669</strain>
    </source>
</reference>
<dbReference type="PRINTS" id="PR00081">
    <property type="entry name" value="GDHRDH"/>
</dbReference>
<dbReference type="SMART" id="SM00822">
    <property type="entry name" value="PKS_KR"/>
    <property type="match status" value="1"/>
</dbReference>
<dbReference type="InterPro" id="IPR036291">
    <property type="entry name" value="NAD(P)-bd_dom_sf"/>
</dbReference>
<dbReference type="PROSITE" id="PS00061">
    <property type="entry name" value="ADH_SHORT"/>
    <property type="match status" value="1"/>
</dbReference>
<evidence type="ECO:0000256" key="1">
    <source>
        <dbReference type="ARBA" id="ARBA00022857"/>
    </source>
</evidence>
<dbReference type="Proteomes" id="UP000271337">
    <property type="component" value="Unassembled WGS sequence"/>
</dbReference>
<dbReference type="EMBL" id="QWIL01000161">
    <property type="protein sequence ID" value="RMY22867.1"/>
    <property type="molecule type" value="Genomic_DNA"/>
</dbReference>
<evidence type="ECO:0000313" key="5">
    <source>
        <dbReference type="EMBL" id="RMY22867.1"/>
    </source>
</evidence>
<dbReference type="InterPro" id="IPR057326">
    <property type="entry name" value="KR_dom"/>
</dbReference>
<name>A0A3M7A610_HORWE</name>
<organism evidence="5 6">
    <name type="scientific">Hortaea werneckii</name>
    <name type="common">Black yeast</name>
    <name type="synonym">Cladosporium werneckii</name>
    <dbReference type="NCBI Taxonomy" id="91943"/>
    <lineage>
        <taxon>Eukaryota</taxon>
        <taxon>Fungi</taxon>
        <taxon>Dikarya</taxon>
        <taxon>Ascomycota</taxon>
        <taxon>Pezizomycotina</taxon>
        <taxon>Dothideomycetes</taxon>
        <taxon>Dothideomycetidae</taxon>
        <taxon>Mycosphaerellales</taxon>
        <taxon>Teratosphaeriaceae</taxon>
        <taxon>Hortaea</taxon>
    </lineage>
</organism>
<dbReference type="SUPFAM" id="SSF51735">
    <property type="entry name" value="NAD(P)-binding Rossmann-fold domains"/>
    <property type="match status" value="1"/>
</dbReference>
<dbReference type="OrthoDB" id="3819888at2759"/>
<evidence type="ECO:0000256" key="3">
    <source>
        <dbReference type="RuleBase" id="RU000363"/>
    </source>
</evidence>
<dbReference type="PRINTS" id="PR00080">
    <property type="entry name" value="SDRFAMILY"/>
</dbReference>
<dbReference type="GO" id="GO:0016491">
    <property type="term" value="F:oxidoreductase activity"/>
    <property type="evidence" value="ECO:0007669"/>
    <property type="project" value="UniProtKB-KW"/>
</dbReference>
<dbReference type="AlphaFoldDB" id="A0A3M7A610"/>
<evidence type="ECO:0000259" key="4">
    <source>
        <dbReference type="SMART" id="SM00822"/>
    </source>
</evidence>
<dbReference type="Pfam" id="PF00106">
    <property type="entry name" value="adh_short"/>
    <property type="match status" value="1"/>
</dbReference>
<accession>A0A3M7A610</accession>
<gene>
    <name evidence="5" type="ORF">D0867_02433</name>
</gene>
<dbReference type="VEuPathDB" id="FungiDB:BTJ68_10651"/>
<protein>
    <recommendedName>
        <fullName evidence="4">Ketoreductase domain-containing protein</fullName>
    </recommendedName>
</protein>
<dbReference type="PANTHER" id="PTHR43658:SF8">
    <property type="entry name" value="17-BETA-HYDROXYSTEROID DEHYDROGENASE 14-RELATED"/>
    <property type="match status" value="1"/>
</dbReference>
<comment type="similarity">
    <text evidence="3">Belongs to the short-chain dehydrogenases/reductases (SDR) family.</text>
</comment>
<keyword evidence="1" id="KW-0521">NADP</keyword>
<dbReference type="InterPro" id="IPR002347">
    <property type="entry name" value="SDR_fam"/>
</dbReference>
<dbReference type="PANTHER" id="PTHR43658">
    <property type="entry name" value="SHORT-CHAIN DEHYDROGENASE/REDUCTASE"/>
    <property type="match status" value="1"/>
</dbReference>
<dbReference type="InterPro" id="IPR020904">
    <property type="entry name" value="Sc_DH/Rdtase_CS"/>
</dbReference>
<feature type="domain" description="Ketoreductase" evidence="4">
    <location>
        <begin position="6"/>
        <end position="205"/>
    </location>
</feature>